<evidence type="ECO:0000313" key="1">
    <source>
        <dbReference type="EMBL" id="PON87504.1"/>
    </source>
</evidence>
<accession>A0A2P5EPN7</accession>
<dbReference type="EMBL" id="JXTC01000116">
    <property type="protein sequence ID" value="PON87504.1"/>
    <property type="molecule type" value="Genomic_DNA"/>
</dbReference>
<evidence type="ECO:0000313" key="2">
    <source>
        <dbReference type="Proteomes" id="UP000237000"/>
    </source>
</evidence>
<dbReference type="Proteomes" id="UP000237000">
    <property type="component" value="Unassembled WGS sequence"/>
</dbReference>
<gene>
    <name evidence="1" type="ORF">TorRG33x02_166820</name>
</gene>
<keyword evidence="2" id="KW-1185">Reference proteome</keyword>
<organism evidence="1 2">
    <name type="scientific">Trema orientale</name>
    <name type="common">Charcoal tree</name>
    <name type="synonym">Celtis orientalis</name>
    <dbReference type="NCBI Taxonomy" id="63057"/>
    <lineage>
        <taxon>Eukaryota</taxon>
        <taxon>Viridiplantae</taxon>
        <taxon>Streptophyta</taxon>
        <taxon>Embryophyta</taxon>
        <taxon>Tracheophyta</taxon>
        <taxon>Spermatophyta</taxon>
        <taxon>Magnoliopsida</taxon>
        <taxon>eudicotyledons</taxon>
        <taxon>Gunneridae</taxon>
        <taxon>Pentapetalae</taxon>
        <taxon>rosids</taxon>
        <taxon>fabids</taxon>
        <taxon>Rosales</taxon>
        <taxon>Cannabaceae</taxon>
        <taxon>Trema</taxon>
    </lineage>
</organism>
<comment type="caution">
    <text evidence="1">The sequence shown here is derived from an EMBL/GenBank/DDBJ whole genome shotgun (WGS) entry which is preliminary data.</text>
</comment>
<reference evidence="2" key="1">
    <citation type="submission" date="2016-06" db="EMBL/GenBank/DDBJ databases">
        <title>Parallel loss of symbiosis genes in relatives of nitrogen-fixing non-legume Parasponia.</title>
        <authorList>
            <person name="Van Velzen R."/>
            <person name="Holmer R."/>
            <person name="Bu F."/>
            <person name="Rutten L."/>
            <person name="Van Zeijl A."/>
            <person name="Liu W."/>
            <person name="Santuari L."/>
            <person name="Cao Q."/>
            <person name="Sharma T."/>
            <person name="Shen D."/>
            <person name="Roswanjaya Y."/>
            <person name="Wardhani T."/>
            <person name="Kalhor M.S."/>
            <person name="Jansen J."/>
            <person name="Van den Hoogen J."/>
            <person name="Gungor B."/>
            <person name="Hartog M."/>
            <person name="Hontelez J."/>
            <person name="Verver J."/>
            <person name="Yang W.-C."/>
            <person name="Schijlen E."/>
            <person name="Repin R."/>
            <person name="Schilthuizen M."/>
            <person name="Schranz E."/>
            <person name="Heidstra R."/>
            <person name="Miyata K."/>
            <person name="Fedorova E."/>
            <person name="Kohlen W."/>
            <person name="Bisseling T."/>
            <person name="Smit S."/>
            <person name="Geurts R."/>
        </authorList>
    </citation>
    <scope>NUCLEOTIDE SEQUENCE [LARGE SCALE GENOMIC DNA]</scope>
    <source>
        <strain evidence="2">cv. RG33-2</strain>
    </source>
</reference>
<protein>
    <submittedName>
        <fullName evidence="1">Uncharacterized protein</fullName>
    </submittedName>
</protein>
<name>A0A2P5EPN7_TREOI</name>
<sequence length="31" mass="3413">MSATSTSQRLDSKRSFFIYLSTRKIESGGGT</sequence>
<dbReference type="AlphaFoldDB" id="A0A2P5EPN7"/>
<proteinExistence type="predicted"/>
<dbReference type="InParanoid" id="A0A2P5EPN7"/>